<evidence type="ECO:0000256" key="1">
    <source>
        <dbReference type="SAM" id="MobiDB-lite"/>
    </source>
</evidence>
<dbReference type="AlphaFoldDB" id="A0AAN6LPC4"/>
<feature type="region of interest" description="Disordered" evidence="1">
    <location>
        <begin position="429"/>
        <end position="483"/>
    </location>
</feature>
<feature type="region of interest" description="Disordered" evidence="1">
    <location>
        <begin position="1"/>
        <end position="36"/>
    </location>
</feature>
<feature type="region of interest" description="Disordered" evidence="1">
    <location>
        <begin position="500"/>
        <end position="532"/>
    </location>
</feature>
<feature type="compositionally biased region" description="Polar residues" evidence="1">
    <location>
        <begin position="439"/>
        <end position="453"/>
    </location>
</feature>
<protein>
    <submittedName>
        <fullName evidence="2">Uncharacterized protein</fullName>
    </submittedName>
</protein>
<dbReference type="EMBL" id="WVTA01000016">
    <property type="protein sequence ID" value="KAK3201567.1"/>
    <property type="molecule type" value="Genomic_DNA"/>
</dbReference>
<proteinExistence type="predicted"/>
<feature type="region of interest" description="Disordered" evidence="1">
    <location>
        <begin position="345"/>
        <end position="395"/>
    </location>
</feature>
<name>A0AAN6LPC4_9PLEO</name>
<feature type="region of interest" description="Disordered" evidence="1">
    <location>
        <begin position="707"/>
        <end position="745"/>
    </location>
</feature>
<feature type="compositionally biased region" description="Acidic residues" evidence="1">
    <location>
        <begin position="723"/>
        <end position="745"/>
    </location>
</feature>
<evidence type="ECO:0000313" key="3">
    <source>
        <dbReference type="Proteomes" id="UP001280581"/>
    </source>
</evidence>
<feature type="compositionally biased region" description="Polar residues" evidence="1">
    <location>
        <begin position="347"/>
        <end position="374"/>
    </location>
</feature>
<gene>
    <name evidence="2" type="ORF">GRF29_185g1361545</name>
</gene>
<keyword evidence="3" id="KW-1185">Reference proteome</keyword>
<reference evidence="2 3" key="1">
    <citation type="submission" date="2021-02" db="EMBL/GenBank/DDBJ databases">
        <title>Genome assembly of Pseudopithomyces chartarum.</title>
        <authorList>
            <person name="Jauregui R."/>
            <person name="Singh J."/>
            <person name="Voisey C."/>
        </authorList>
    </citation>
    <scope>NUCLEOTIDE SEQUENCE [LARGE SCALE GENOMIC DNA]</scope>
    <source>
        <strain evidence="2 3">AGR01</strain>
    </source>
</reference>
<evidence type="ECO:0000313" key="2">
    <source>
        <dbReference type="EMBL" id="KAK3201567.1"/>
    </source>
</evidence>
<dbReference type="Proteomes" id="UP001280581">
    <property type="component" value="Unassembled WGS sequence"/>
</dbReference>
<organism evidence="2 3">
    <name type="scientific">Pseudopithomyces chartarum</name>
    <dbReference type="NCBI Taxonomy" id="1892770"/>
    <lineage>
        <taxon>Eukaryota</taxon>
        <taxon>Fungi</taxon>
        <taxon>Dikarya</taxon>
        <taxon>Ascomycota</taxon>
        <taxon>Pezizomycotina</taxon>
        <taxon>Dothideomycetes</taxon>
        <taxon>Pleosporomycetidae</taxon>
        <taxon>Pleosporales</taxon>
        <taxon>Massarineae</taxon>
        <taxon>Didymosphaeriaceae</taxon>
        <taxon>Pseudopithomyces</taxon>
    </lineage>
</organism>
<comment type="caution">
    <text evidence="2">The sequence shown here is derived from an EMBL/GenBank/DDBJ whole genome shotgun (WGS) entry which is preliminary data.</text>
</comment>
<sequence>MDEMTDMDTDEHVSKKQRMNIGARSESTAEPDLWQPLHNRGEVDSAEVQNSSSLTYQVPLSGEPRATQLPLCSTALISTHPTQLDGHDTNSTYPTGINTTANTTASIQMAPSIRKRSYRAKPSATLLPEVPDHDYDFQALLAGYPRDVNFTAVEIIVFLPRLFFNEQIALRFASNNIQNPEHVKILKRHRRILVSTITIGSHYRAALQPYHFVDGEEDSTGKTWSRKQHKVPPNWNHKSLAINDFVPDRILRNRSNVAAPRSVPFGSLANNVIQWPEGDDTADLTRAMQFVCDKPEEAQAVLGHEPMFPDDLAWVLRHVGHAAINLSCEDRKIARRYKNMELGDLPDTSNSGGYTPNTVFTQSGTKSNLNSSLSPAEMDPPKDGEGFGPQDPSMLFMPWLNPQAQSSYLGSKQTSCTYGSPEAAAITSNGLNYRPPTPRLTSSPYGPPQSSFDYGSPDPKAMSSDGYNYHASASRSQSFDHRPYRHPSFNFGLTGSPLGTLAGPATAAPDPLDHKPSSTHRPLHAASAVPPPQSPFHPPTPLFTTPSQTSPVFPLSSTPQPDLSSSAAYLPLHAIDLSFPPPHPSIPVETFQAAIRFALRPDQLSVPWTCSMDHIKSIMEVLRREDEQLRQLVEWNEMWVAEVEQQKEMDERVEVLVGEEIREGVEAKIGGDRDWLVGYGGGADGAIYTNAWDHGVEINGVNGADGAVDAHDGGDAMNTGDTNDGEGADYAGDAEETDGADDVDA</sequence>
<accession>A0AAN6LPC4</accession>